<evidence type="ECO:0000313" key="13">
    <source>
        <dbReference type="Proteomes" id="UP000030689"/>
    </source>
</evidence>
<dbReference type="OrthoDB" id="15567at2759"/>
<dbReference type="Pfam" id="PF02817">
    <property type="entry name" value="E3_binding"/>
    <property type="match status" value="1"/>
</dbReference>
<dbReference type="EMBL" id="KI517408">
    <property type="protein sequence ID" value="ESQ49349.1"/>
    <property type="molecule type" value="Genomic_DNA"/>
</dbReference>
<evidence type="ECO:0000256" key="4">
    <source>
        <dbReference type="ARBA" id="ARBA00022679"/>
    </source>
</evidence>
<dbReference type="CDD" id="cd06849">
    <property type="entry name" value="lipoyl_domain"/>
    <property type="match status" value="1"/>
</dbReference>
<dbReference type="InterPro" id="IPR000089">
    <property type="entry name" value="Biotin_lipoyl"/>
</dbReference>
<dbReference type="InterPro" id="IPR011053">
    <property type="entry name" value="Single_hybrid_motif"/>
</dbReference>
<dbReference type="Gene3D" id="2.40.50.100">
    <property type="match status" value="1"/>
</dbReference>
<dbReference type="Gramene" id="ESQ49349">
    <property type="protein sequence ID" value="ESQ49349"/>
    <property type="gene ID" value="EUTSA_v10020615mg"/>
</dbReference>
<evidence type="ECO:0000256" key="3">
    <source>
        <dbReference type="ARBA" id="ARBA00007317"/>
    </source>
</evidence>
<comment type="cofactor">
    <cofactor evidence="1 9">
        <name>(R)-lipoate</name>
        <dbReference type="ChEBI" id="CHEBI:83088"/>
    </cofactor>
</comment>
<evidence type="ECO:0000259" key="10">
    <source>
        <dbReference type="PROSITE" id="PS50968"/>
    </source>
</evidence>
<keyword evidence="6" id="KW-0809">Transit peptide</keyword>
<dbReference type="GO" id="GO:0031405">
    <property type="term" value="F:lipoic acid binding"/>
    <property type="evidence" value="ECO:0007669"/>
    <property type="project" value="TreeGrafter"/>
</dbReference>
<evidence type="ECO:0000256" key="9">
    <source>
        <dbReference type="RuleBase" id="RU003423"/>
    </source>
</evidence>
<dbReference type="GO" id="GO:0009744">
    <property type="term" value="P:response to sucrose"/>
    <property type="evidence" value="ECO:0007669"/>
    <property type="project" value="EnsemblPlants"/>
</dbReference>
<dbReference type="InterPro" id="IPR003016">
    <property type="entry name" value="2-oxoA_DH_lipoyl-BS"/>
</dbReference>
<dbReference type="Pfam" id="PF00198">
    <property type="entry name" value="2-oxoacid_dh"/>
    <property type="match status" value="1"/>
</dbReference>
<feature type="domain" description="Lipoyl-binding" evidence="10">
    <location>
        <begin position="74"/>
        <end position="151"/>
    </location>
</feature>
<dbReference type="EC" id="2.3.1.-" evidence="9"/>
<dbReference type="InterPro" id="IPR001078">
    <property type="entry name" value="2-oxoacid_DH_actylTfrase"/>
</dbReference>
<dbReference type="GO" id="GO:0009646">
    <property type="term" value="P:response to absence of light"/>
    <property type="evidence" value="ECO:0007669"/>
    <property type="project" value="EnsemblPlants"/>
</dbReference>
<sequence>MISRRILRNHRFLRLFSSSSVCAPPFRVPEYHSHSFTSPTSRPFLVNSLSLMKWCGGRRRSWFSNEAMAIDSNAGLIDVPLAQTGEGIAECELLKWFVKEGDPVEEFQPLCEVQSDKATIEITSRFKGKVALISHAPGDIIKVGETLVTLSVEDAQDALLVTSESPGNVNPSGSKQNTDNLVGALSTPAVRNLAKDLGIDINVVIGSGKDGRVLKEDVLKIGGQDGNVIDSVSSESHVKGGNSISSITSNIEDRTIPLRGFNRAMVKTMTMATKVPHFHFVEEINCDALVELKQFFKENNTDSTVKHTFLPTLIKSLSMALSKYPFVNSCFNEESLEIVLKGSHNIGVAMATEHGLVVPNIKNVQSLSLLEITKELSRLQHLATNNKLSPEDVTGGTITLSNIGAIGGKFGSPLLNLPEVAIIALGRIEKVPKFSKDGTVYPASIMMVNIAADHRVLDGATVARFCCQWKEYIEKPELLMLQMR</sequence>
<dbReference type="Pfam" id="PF00364">
    <property type="entry name" value="Biotin_lipoyl"/>
    <property type="match status" value="1"/>
</dbReference>
<evidence type="ECO:0000259" key="11">
    <source>
        <dbReference type="PROSITE" id="PS51826"/>
    </source>
</evidence>
<evidence type="ECO:0000256" key="8">
    <source>
        <dbReference type="ARBA" id="ARBA00023315"/>
    </source>
</evidence>
<dbReference type="STRING" id="72664.V4LZP6"/>
<feature type="domain" description="Peripheral subunit-binding (PSBD)" evidence="11">
    <location>
        <begin position="185"/>
        <end position="222"/>
    </location>
</feature>
<gene>
    <name evidence="12" type="ORF">EUTSA_v10020615mg</name>
</gene>
<dbReference type="PANTHER" id="PTHR43178">
    <property type="entry name" value="DIHYDROLIPOAMIDE ACETYLTRANSFERASE COMPONENT OF PYRUVATE DEHYDROGENASE COMPLEX"/>
    <property type="match status" value="1"/>
</dbReference>
<keyword evidence="13" id="KW-1185">Reference proteome</keyword>
<dbReference type="PROSITE" id="PS50968">
    <property type="entry name" value="BIOTINYL_LIPOYL"/>
    <property type="match status" value="1"/>
</dbReference>
<dbReference type="SUPFAM" id="SSF47005">
    <property type="entry name" value="Peripheral subunit-binding domain of 2-oxo acid dehydrogenase complex"/>
    <property type="match status" value="1"/>
</dbReference>
<keyword evidence="4 9" id="KW-0808">Transferase</keyword>
<accession>V4LZP6</accession>
<dbReference type="InterPro" id="IPR023213">
    <property type="entry name" value="CAT-like_dom_sf"/>
</dbReference>
<dbReference type="Proteomes" id="UP000030689">
    <property type="component" value="Unassembled WGS sequence"/>
</dbReference>
<dbReference type="FunFam" id="3.30.559.10:FF:000007">
    <property type="entry name" value="Dihydrolipoamide acetyltransferase component of pyruvate dehydrogenase complex"/>
    <property type="match status" value="1"/>
</dbReference>
<dbReference type="PANTHER" id="PTHR43178:SF14">
    <property type="entry name" value="LIPOAMIDE ACYLTRANSFERASE COMPONENT OF BRANCHED-CHAIN ALPHA-KETO ACID DEHYDROGENASE COMPLEX, MITOCHONDRIAL"/>
    <property type="match status" value="1"/>
</dbReference>
<dbReference type="PROSITE" id="PS51826">
    <property type="entry name" value="PSBD"/>
    <property type="match status" value="1"/>
</dbReference>
<evidence type="ECO:0000256" key="2">
    <source>
        <dbReference type="ARBA" id="ARBA00004305"/>
    </source>
</evidence>
<dbReference type="PROSITE" id="PS00189">
    <property type="entry name" value="LIPOYL"/>
    <property type="match status" value="1"/>
</dbReference>
<dbReference type="FunFam" id="2.40.50.100:FF:000013">
    <property type="entry name" value="Dihydrolipoamide acetyltransferase component of pyruvate dehydrogenase complex"/>
    <property type="match status" value="1"/>
</dbReference>
<dbReference type="OMA" id="MPFCIKA"/>
<dbReference type="AlphaFoldDB" id="V4LZP6"/>
<comment type="subcellular location">
    <subcellularLocation>
        <location evidence="2">Mitochondrion matrix</location>
    </subcellularLocation>
</comment>
<dbReference type="GO" id="GO:0005759">
    <property type="term" value="C:mitochondrial matrix"/>
    <property type="evidence" value="ECO:0007669"/>
    <property type="project" value="UniProtKB-SubCell"/>
</dbReference>
<evidence type="ECO:0000256" key="6">
    <source>
        <dbReference type="ARBA" id="ARBA00022946"/>
    </source>
</evidence>
<reference evidence="12 13" key="1">
    <citation type="journal article" date="2013" name="Front. Plant Sci.">
        <title>The Reference Genome of the Halophytic Plant Eutrema salsugineum.</title>
        <authorList>
            <person name="Yang R."/>
            <person name="Jarvis D.E."/>
            <person name="Chen H."/>
            <person name="Beilstein M.A."/>
            <person name="Grimwood J."/>
            <person name="Jenkins J."/>
            <person name="Shu S."/>
            <person name="Prochnik S."/>
            <person name="Xin M."/>
            <person name="Ma C."/>
            <person name="Schmutz J."/>
            <person name="Wing R.A."/>
            <person name="Mitchell-Olds T."/>
            <person name="Schumaker K.S."/>
            <person name="Wang X."/>
        </authorList>
    </citation>
    <scope>NUCLEOTIDE SEQUENCE [LARGE SCALE GENOMIC DNA]</scope>
</reference>
<protein>
    <recommendedName>
        <fullName evidence="9">Dihydrolipoamide acetyltransferase component of pyruvate dehydrogenase complex</fullName>
        <ecNumber evidence="9">2.3.1.-</ecNumber>
    </recommendedName>
</protein>
<proteinExistence type="inferred from homology"/>
<dbReference type="GO" id="GO:0043754">
    <property type="term" value="F:dihydrolipoamide branched chain acyltransferase activity"/>
    <property type="evidence" value="ECO:0007669"/>
    <property type="project" value="EnsemblPlants"/>
</dbReference>
<dbReference type="GO" id="GO:0016407">
    <property type="term" value="F:acetyltransferase activity"/>
    <property type="evidence" value="ECO:0007669"/>
    <property type="project" value="TreeGrafter"/>
</dbReference>
<dbReference type="SUPFAM" id="SSF52777">
    <property type="entry name" value="CoA-dependent acyltransferases"/>
    <property type="match status" value="1"/>
</dbReference>
<dbReference type="eggNOG" id="KOG0558">
    <property type="taxonomic scope" value="Eukaryota"/>
</dbReference>
<evidence type="ECO:0000256" key="5">
    <source>
        <dbReference type="ARBA" id="ARBA00022823"/>
    </source>
</evidence>
<organism evidence="12 13">
    <name type="scientific">Eutrema salsugineum</name>
    <name type="common">Saltwater cress</name>
    <name type="synonym">Sisymbrium salsugineum</name>
    <dbReference type="NCBI Taxonomy" id="72664"/>
    <lineage>
        <taxon>Eukaryota</taxon>
        <taxon>Viridiplantae</taxon>
        <taxon>Streptophyta</taxon>
        <taxon>Embryophyta</taxon>
        <taxon>Tracheophyta</taxon>
        <taxon>Spermatophyta</taxon>
        <taxon>Magnoliopsida</taxon>
        <taxon>eudicotyledons</taxon>
        <taxon>Gunneridae</taxon>
        <taxon>Pentapetalae</taxon>
        <taxon>rosids</taxon>
        <taxon>malvids</taxon>
        <taxon>Brassicales</taxon>
        <taxon>Brassicaceae</taxon>
        <taxon>Eutremeae</taxon>
        <taxon>Eutrema</taxon>
    </lineage>
</organism>
<dbReference type="KEGG" id="eus:EUTSA_v10020615mg"/>
<dbReference type="InterPro" id="IPR036625">
    <property type="entry name" value="E3-bd_dom_sf"/>
</dbReference>
<dbReference type="GO" id="GO:0043617">
    <property type="term" value="P:cellular response to sucrose starvation"/>
    <property type="evidence" value="ECO:0007669"/>
    <property type="project" value="EnsemblPlants"/>
</dbReference>
<keyword evidence="7" id="KW-0496">Mitochondrion</keyword>
<dbReference type="Gene3D" id="3.30.559.10">
    <property type="entry name" value="Chloramphenicol acetyltransferase-like domain"/>
    <property type="match status" value="1"/>
</dbReference>
<dbReference type="InterPro" id="IPR004167">
    <property type="entry name" value="PSBD"/>
</dbReference>
<dbReference type="Gene3D" id="4.10.320.10">
    <property type="entry name" value="E3-binding domain"/>
    <property type="match status" value="1"/>
</dbReference>
<dbReference type="SUPFAM" id="SSF51230">
    <property type="entry name" value="Single hybrid motif"/>
    <property type="match status" value="1"/>
</dbReference>
<evidence type="ECO:0000256" key="7">
    <source>
        <dbReference type="ARBA" id="ARBA00023128"/>
    </source>
</evidence>
<name>V4LZP6_EUTSA</name>
<keyword evidence="8 9" id="KW-0012">Acyltransferase</keyword>
<evidence type="ECO:0000313" key="12">
    <source>
        <dbReference type="EMBL" id="ESQ49349.1"/>
    </source>
</evidence>
<keyword evidence="5 9" id="KW-0450">Lipoyl</keyword>
<comment type="similarity">
    <text evidence="3 9">Belongs to the 2-oxoacid dehydrogenase family.</text>
</comment>
<dbReference type="InterPro" id="IPR050743">
    <property type="entry name" value="2-oxoacid_DH_E2_comp"/>
</dbReference>
<evidence type="ECO:0000256" key="1">
    <source>
        <dbReference type="ARBA" id="ARBA00001938"/>
    </source>
</evidence>